<dbReference type="HAMAP" id="MF_00009">
    <property type="entry name" value="Endoribonucl_YbeY"/>
    <property type="match status" value="1"/>
</dbReference>
<gene>
    <name evidence="8" type="primary">ybeY</name>
    <name evidence="9" type="ORF">SAMN06297229_0917</name>
</gene>
<evidence type="ECO:0000256" key="3">
    <source>
        <dbReference type="ARBA" id="ARBA00022722"/>
    </source>
</evidence>
<evidence type="ECO:0000313" key="10">
    <source>
        <dbReference type="Proteomes" id="UP000194450"/>
    </source>
</evidence>
<evidence type="ECO:0000256" key="6">
    <source>
        <dbReference type="ARBA" id="ARBA00022801"/>
    </source>
</evidence>
<dbReference type="GO" id="GO:0006364">
    <property type="term" value="P:rRNA processing"/>
    <property type="evidence" value="ECO:0007669"/>
    <property type="project" value="UniProtKB-UniRule"/>
</dbReference>
<dbReference type="GO" id="GO:0005737">
    <property type="term" value="C:cytoplasm"/>
    <property type="evidence" value="ECO:0007669"/>
    <property type="project" value="UniProtKB-SubCell"/>
</dbReference>
<comment type="similarity">
    <text evidence="1 8">Belongs to the endoribonuclease YbeY family.</text>
</comment>
<feature type="binding site" evidence="8">
    <location>
        <position position="124"/>
    </location>
    <ligand>
        <name>Zn(2+)</name>
        <dbReference type="ChEBI" id="CHEBI:29105"/>
        <note>catalytic</note>
    </ligand>
</feature>
<comment type="cofactor">
    <cofactor evidence="8">
        <name>Zn(2+)</name>
        <dbReference type="ChEBI" id="CHEBI:29105"/>
    </cofactor>
    <text evidence="8">Binds 1 zinc ion.</text>
</comment>
<dbReference type="Gene3D" id="3.40.390.30">
    <property type="entry name" value="Metalloproteases ('zincins'), catalytic domain"/>
    <property type="match status" value="1"/>
</dbReference>
<dbReference type="PROSITE" id="PS01306">
    <property type="entry name" value="UPF0054"/>
    <property type="match status" value="1"/>
</dbReference>
<feature type="binding site" evidence="8">
    <location>
        <position position="114"/>
    </location>
    <ligand>
        <name>Zn(2+)</name>
        <dbReference type="ChEBI" id="CHEBI:29105"/>
        <note>catalytic</note>
    </ligand>
</feature>
<dbReference type="EMBL" id="FXWH01000001">
    <property type="protein sequence ID" value="SMQ63830.1"/>
    <property type="molecule type" value="Genomic_DNA"/>
</dbReference>
<dbReference type="GO" id="GO:0008270">
    <property type="term" value="F:zinc ion binding"/>
    <property type="evidence" value="ECO:0007669"/>
    <property type="project" value="UniProtKB-UniRule"/>
</dbReference>
<dbReference type="NCBIfam" id="TIGR00043">
    <property type="entry name" value="rRNA maturation RNase YbeY"/>
    <property type="match status" value="1"/>
</dbReference>
<proteinExistence type="inferred from homology"/>
<dbReference type="EC" id="3.1.-.-" evidence="8"/>
<organism evidence="9 10">
    <name type="scientific">Pseudidiomarina planktonica</name>
    <dbReference type="NCBI Taxonomy" id="1323738"/>
    <lineage>
        <taxon>Bacteria</taxon>
        <taxon>Pseudomonadati</taxon>
        <taxon>Pseudomonadota</taxon>
        <taxon>Gammaproteobacteria</taxon>
        <taxon>Alteromonadales</taxon>
        <taxon>Idiomarinaceae</taxon>
        <taxon>Pseudidiomarina</taxon>
    </lineage>
</organism>
<evidence type="ECO:0000313" key="9">
    <source>
        <dbReference type="EMBL" id="SMQ63830.1"/>
    </source>
</evidence>
<keyword evidence="2 8" id="KW-0690">Ribosome biogenesis</keyword>
<dbReference type="PANTHER" id="PTHR46986">
    <property type="entry name" value="ENDORIBONUCLEASE YBEY, CHLOROPLASTIC"/>
    <property type="match status" value="1"/>
</dbReference>
<keyword evidence="6 8" id="KW-0378">Hydrolase</keyword>
<keyword evidence="5 8" id="KW-0255">Endonuclease</keyword>
<sequence>MKIIIDRQVATSHTNIPDAAELTRWVTAALQADQTTDDCELTVRFVDPDEGQQLNNEFRGRDYATNVLSFPFDADIPLPVRLLGDLVVCAPVVAAEAKEQNKTEQAHWAHMIVHGTLHLLGYDHIEDADAEHMEALERKILAELGVADPYQEQP</sequence>
<dbReference type="OrthoDB" id="9807740at2"/>
<evidence type="ECO:0000256" key="8">
    <source>
        <dbReference type="HAMAP-Rule" id="MF_00009"/>
    </source>
</evidence>
<protein>
    <recommendedName>
        <fullName evidence="8">Endoribonuclease YbeY</fullName>
        <ecNumber evidence="8">3.1.-.-</ecNumber>
    </recommendedName>
</protein>
<evidence type="ECO:0000256" key="1">
    <source>
        <dbReference type="ARBA" id="ARBA00010875"/>
    </source>
</evidence>
<dbReference type="Pfam" id="PF02130">
    <property type="entry name" value="YbeY"/>
    <property type="match status" value="1"/>
</dbReference>
<dbReference type="RefSeq" id="WP_086434056.1">
    <property type="nucleotide sequence ID" value="NZ_FXWH01000001.1"/>
</dbReference>
<comment type="subcellular location">
    <subcellularLocation>
        <location evidence="8">Cytoplasm</location>
    </subcellularLocation>
</comment>
<dbReference type="GO" id="GO:0004222">
    <property type="term" value="F:metalloendopeptidase activity"/>
    <property type="evidence" value="ECO:0007669"/>
    <property type="project" value="InterPro"/>
</dbReference>
<evidence type="ECO:0000256" key="7">
    <source>
        <dbReference type="ARBA" id="ARBA00022833"/>
    </source>
</evidence>
<dbReference type="Proteomes" id="UP000194450">
    <property type="component" value="Unassembled WGS sequence"/>
</dbReference>
<keyword evidence="10" id="KW-1185">Reference proteome</keyword>
<dbReference type="InterPro" id="IPR020549">
    <property type="entry name" value="YbeY_CS"/>
</dbReference>
<dbReference type="InterPro" id="IPR023091">
    <property type="entry name" value="MetalPrtase_cat_dom_sf_prd"/>
</dbReference>
<keyword evidence="8" id="KW-0963">Cytoplasm</keyword>
<comment type="function">
    <text evidence="8">Single strand-specific metallo-endoribonuclease involved in late-stage 70S ribosome quality control and in maturation of the 3' terminus of the 16S rRNA.</text>
</comment>
<accession>A0A1Y6ES95</accession>
<keyword evidence="7 8" id="KW-0862">Zinc</keyword>
<evidence type="ECO:0000256" key="2">
    <source>
        <dbReference type="ARBA" id="ARBA00022517"/>
    </source>
</evidence>
<evidence type="ECO:0000256" key="5">
    <source>
        <dbReference type="ARBA" id="ARBA00022759"/>
    </source>
</evidence>
<dbReference type="SUPFAM" id="SSF55486">
    <property type="entry name" value="Metalloproteases ('zincins'), catalytic domain"/>
    <property type="match status" value="1"/>
</dbReference>
<name>A0A1Y6ES95_9GAMM</name>
<dbReference type="GO" id="GO:0004521">
    <property type="term" value="F:RNA endonuclease activity"/>
    <property type="evidence" value="ECO:0007669"/>
    <property type="project" value="UniProtKB-UniRule"/>
</dbReference>
<reference evidence="10" key="1">
    <citation type="submission" date="2017-04" db="EMBL/GenBank/DDBJ databases">
        <authorList>
            <person name="Varghese N."/>
            <person name="Submissions S."/>
        </authorList>
    </citation>
    <scope>NUCLEOTIDE SEQUENCE [LARGE SCALE GENOMIC DNA]</scope>
</reference>
<dbReference type="AlphaFoldDB" id="A0A1Y6ES95"/>
<keyword evidence="4 8" id="KW-0479">Metal-binding</keyword>
<evidence type="ECO:0000256" key="4">
    <source>
        <dbReference type="ARBA" id="ARBA00022723"/>
    </source>
</evidence>
<dbReference type="InterPro" id="IPR002036">
    <property type="entry name" value="YbeY"/>
</dbReference>
<dbReference type="PANTHER" id="PTHR46986:SF1">
    <property type="entry name" value="ENDORIBONUCLEASE YBEY, CHLOROPLASTIC"/>
    <property type="match status" value="1"/>
</dbReference>
<keyword evidence="8" id="KW-0698">rRNA processing</keyword>
<feature type="binding site" evidence="8">
    <location>
        <position position="118"/>
    </location>
    <ligand>
        <name>Zn(2+)</name>
        <dbReference type="ChEBI" id="CHEBI:29105"/>
        <note>catalytic</note>
    </ligand>
</feature>
<keyword evidence="3 8" id="KW-0540">Nuclease</keyword>